<evidence type="ECO:0000313" key="2">
    <source>
        <dbReference type="Proteomes" id="UP001189624"/>
    </source>
</evidence>
<organism evidence="1 2">
    <name type="scientific">Sphenostylis stenocarpa</name>
    <dbReference type="NCBI Taxonomy" id="92480"/>
    <lineage>
        <taxon>Eukaryota</taxon>
        <taxon>Viridiplantae</taxon>
        <taxon>Streptophyta</taxon>
        <taxon>Embryophyta</taxon>
        <taxon>Tracheophyta</taxon>
        <taxon>Spermatophyta</taxon>
        <taxon>Magnoliopsida</taxon>
        <taxon>eudicotyledons</taxon>
        <taxon>Gunneridae</taxon>
        <taxon>Pentapetalae</taxon>
        <taxon>rosids</taxon>
        <taxon>fabids</taxon>
        <taxon>Fabales</taxon>
        <taxon>Fabaceae</taxon>
        <taxon>Papilionoideae</taxon>
        <taxon>50 kb inversion clade</taxon>
        <taxon>NPAAA clade</taxon>
        <taxon>indigoferoid/millettioid clade</taxon>
        <taxon>Phaseoleae</taxon>
        <taxon>Sphenostylis</taxon>
    </lineage>
</organism>
<keyword evidence="2" id="KW-1185">Reference proteome</keyword>
<sequence>MIESVHAYDVEKFDHLRTRWYLLGSLNVLRLSLILVSGVLEYSINRTSCISHLSNSDFWPITGFTVTMIRALSSRLDKTGGSVIGLYWLSNQGRCSCNCGSHCYGLAVMYHPLWISNHNCTPKTPSTWPMDFVGRSTDYDFRFYASGSGGSIVADLFLRLLEELQYRKETDIHQNSKLNLKDDQFCYN</sequence>
<reference evidence="1" key="1">
    <citation type="submission" date="2023-10" db="EMBL/GenBank/DDBJ databases">
        <authorList>
            <person name="Domelevo Entfellner J.-B."/>
        </authorList>
    </citation>
    <scope>NUCLEOTIDE SEQUENCE</scope>
</reference>
<name>A0AA86VV35_9FABA</name>
<protein>
    <submittedName>
        <fullName evidence="1">Uncharacterized protein</fullName>
    </submittedName>
</protein>
<accession>A0AA86VV35</accession>
<evidence type="ECO:0000313" key="1">
    <source>
        <dbReference type="EMBL" id="CAJ1973029.1"/>
    </source>
</evidence>
<dbReference type="Gramene" id="rna-AYBTSS11_LOCUS25087">
    <property type="protein sequence ID" value="CAJ1973029.1"/>
    <property type="gene ID" value="gene-AYBTSS11_LOCUS25087"/>
</dbReference>
<gene>
    <name evidence="1" type="ORF">AYBTSS11_LOCUS25087</name>
</gene>
<dbReference type="Proteomes" id="UP001189624">
    <property type="component" value="Chromosome 9"/>
</dbReference>
<dbReference type="AlphaFoldDB" id="A0AA86VV35"/>
<dbReference type="EMBL" id="OY731406">
    <property type="protein sequence ID" value="CAJ1973029.1"/>
    <property type="molecule type" value="Genomic_DNA"/>
</dbReference>
<proteinExistence type="predicted"/>